<gene>
    <name evidence="1" type="ORF">DE4585_00374</name>
</gene>
<comment type="caution">
    <text evidence="1">The sequence shown here is derived from an EMBL/GenBank/DDBJ whole genome shotgun (WGS) entry which is preliminary data.</text>
</comment>
<protein>
    <recommendedName>
        <fullName evidence="3">Peptidase</fullName>
    </recommendedName>
</protein>
<dbReference type="Gene3D" id="2.40.10.10">
    <property type="entry name" value="Trypsin-like serine proteases"/>
    <property type="match status" value="2"/>
</dbReference>
<dbReference type="InterPro" id="IPR043504">
    <property type="entry name" value="Peptidase_S1_PA_chymotrypsin"/>
</dbReference>
<evidence type="ECO:0000313" key="1">
    <source>
        <dbReference type="EMBL" id="TDZ87381.1"/>
    </source>
</evidence>
<reference evidence="1 2" key="1">
    <citation type="journal article" date="2019" name="Sci. Rep.">
        <title>Extended insight into the Mycobacterium chelonae-abscessus complex through whole genome sequencing of Mycobacterium salmoniphilum outbreak and Mycobacterium salmoniphilum-like strains.</title>
        <authorList>
            <person name="Behra P.R.K."/>
            <person name="Das S."/>
            <person name="Pettersson B.M.F."/>
            <person name="Shirreff L."/>
            <person name="DuCote T."/>
            <person name="Jacobsson K.G."/>
            <person name="Ennis D.G."/>
            <person name="Kirsebom L.A."/>
        </authorList>
    </citation>
    <scope>NUCLEOTIDE SEQUENCE [LARGE SCALE GENOMIC DNA]</scope>
    <source>
        <strain evidence="1 2">DE 4585</strain>
    </source>
</reference>
<evidence type="ECO:0008006" key="3">
    <source>
        <dbReference type="Google" id="ProtNLM"/>
    </source>
</evidence>
<dbReference type="Proteomes" id="UP000295117">
    <property type="component" value="Unassembled WGS sequence"/>
</dbReference>
<dbReference type="InterPro" id="IPR009003">
    <property type="entry name" value="Peptidase_S1_PA"/>
</dbReference>
<name>A0A4R8S6Q9_9MYCO</name>
<dbReference type="AlphaFoldDB" id="A0A4R8S6Q9"/>
<organism evidence="1 2">
    <name type="scientific">Mycobacteroides salmoniphilum</name>
    <dbReference type="NCBI Taxonomy" id="404941"/>
    <lineage>
        <taxon>Bacteria</taxon>
        <taxon>Bacillati</taxon>
        <taxon>Actinomycetota</taxon>
        <taxon>Actinomycetes</taxon>
        <taxon>Mycobacteriales</taxon>
        <taxon>Mycobacteriaceae</taxon>
        <taxon>Mycobacteroides</taxon>
    </lineage>
</organism>
<accession>A0A4R8S6Q9</accession>
<sequence length="249" mass="25538" precursor="true">MSGMREEAKAPMRSPRRRMRYGLPVLIALFGLVAGVVPAGAAPAAGADDKVPMGGGAGLIINGDTLCTLTTIGHDNKGNLVGFTSAHCGGSGSQVVSEDFPKKGVLGKFVNGNEQYDYATIQFDPEKVQPVNTYKGFTITGIGPDPQPGDIACKLGRTTGNSCGVTFGAGAEPGTFINQVCGQPGDSGAPVTVNGQLVGMIHGAATKLPVCVIKYIPLHTPTTTYSINTVLADINAKNRTAGMGYTPVG</sequence>
<dbReference type="EMBL" id="PECH01000001">
    <property type="protein sequence ID" value="TDZ87381.1"/>
    <property type="molecule type" value="Genomic_DNA"/>
</dbReference>
<evidence type="ECO:0000313" key="2">
    <source>
        <dbReference type="Proteomes" id="UP000295117"/>
    </source>
</evidence>
<dbReference type="SUPFAM" id="SSF50494">
    <property type="entry name" value="Trypsin-like serine proteases"/>
    <property type="match status" value="1"/>
</dbReference>
<proteinExistence type="predicted"/>